<evidence type="ECO:0000259" key="5">
    <source>
        <dbReference type="SMART" id="SM00849"/>
    </source>
</evidence>
<dbReference type="InterPro" id="IPR036866">
    <property type="entry name" value="RibonucZ/Hydroxyglut_hydro"/>
</dbReference>
<keyword evidence="4" id="KW-0862">Zinc</keyword>
<dbReference type="InterPro" id="IPR051453">
    <property type="entry name" value="MBL_Glyoxalase_II"/>
</dbReference>
<keyword evidence="3 6" id="KW-0378">Hydrolase</keyword>
<dbReference type="GO" id="GO:0016787">
    <property type="term" value="F:hydrolase activity"/>
    <property type="evidence" value="ECO:0007669"/>
    <property type="project" value="UniProtKB-KW"/>
</dbReference>
<dbReference type="PANTHER" id="PTHR46233:SF3">
    <property type="entry name" value="HYDROXYACYLGLUTATHIONE HYDROLASE GLOC"/>
    <property type="match status" value="1"/>
</dbReference>
<reference evidence="6 7" key="1">
    <citation type="submission" date="2018-03" db="EMBL/GenBank/DDBJ databases">
        <authorList>
            <person name="Gulvik C.A."/>
        </authorList>
    </citation>
    <scope>NUCLEOTIDE SEQUENCE [LARGE SCALE GENOMIC DNA]</scope>
    <source>
        <strain evidence="6 7">JCM 31581</strain>
    </source>
</reference>
<dbReference type="GO" id="GO:0046872">
    <property type="term" value="F:metal ion binding"/>
    <property type="evidence" value="ECO:0007669"/>
    <property type="project" value="UniProtKB-KW"/>
</dbReference>
<gene>
    <name evidence="6" type="ORF">C7P63_08930</name>
</gene>
<dbReference type="Gene3D" id="3.60.15.10">
    <property type="entry name" value="Ribonuclease Z/Hydroxyacylglutathione hydrolase-like"/>
    <property type="match status" value="1"/>
</dbReference>
<dbReference type="RefSeq" id="WP_125943887.1">
    <property type="nucleotide sequence ID" value="NZ_PXZH01000006.1"/>
</dbReference>
<evidence type="ECO:0000256" key="2">
    <source>
        <dbReference type="ARBA" id="ARBA00022723"/>
    </source>
</evidence>
<dbReference type="Proteomes" id="UP000277864">
    <property type="component" value="Unassembled WGS sequence"/>
</dbReference>
<evidence type="ECO:0000313" key="6">
    <source>
        <dbReference type="EMBL" id="RST88793.1"/>
    </source>
</evidence>
<evidence type="ECO:0000256" key="4">
    <source>
        <dbReference type="ARBA" id="ARBA00022833"/>
    </source>
</evidence>
<accession>A0A3S0ACU1</accession>
<protein>
    <submittedName>
        <fullName evidence="6">MBL fold metallo-hydrolase</fullName>
    </submittedName>
</protein>
<sequence>MDIQQVVTGKWIEENCYLIYNDKHLLIVDPGNNNEELQSLITELDRKPVAILLTHTHFDHIGAVDPLREAYHIPVYVSAKENSWLGDPVKNLSQDLTGAPLLVAPADYELEEGTYTLGEMTFSVVETPGHSIGSVSFIFPDGEFVVTGDALFKGSVGRSDLYTGNAEQLLQSIRSQLFTLPDHYQVYPGHREPTTIGHEKATNPFFN</sequence>
<dbReference type="SMART" id="SM00849">
    <property type="entry name" value="Lactamase_B"/>
    <property type="match status" value="1"/>
</dbReference>
<evidence type="ECO:0000256" key="3">
    <source>
        <dbReference type="ARBA" id="ARBA00022801"/>
    </source>
</evidence>
<dbReference type="AlphaFoldDB" id="A0A3S0ACU1"/>
<keyword evidence="7" id="KW-1185">Reference proteome</keyword>
<evidence type="ECO:0000256" key="1">
    <source>
        <dbReference type="ARBA" id="ARBA00001947"/>
    </source>
</evidence>
<proteinExistence type="predicted"/>
<name>A0A3S0ACU1_9ENTE</name>
<dbReference type="PANTHER" id="PTHR46233">
    <property type="entry name" value="HYDROXYACYLGLUTATHIONE HYDROLASE GLOC"/>
    <property type="match status" value="1"/>
</dbReference>
<feature type="domain" description="Metallo-beta-lactamase" evidence="5">
    <location>
        <begin position="13"/>
        <end position="190"/>
    </location>
</feature>
<keyword evidence="2" id="KW-0479">Metal-binding</keyword>
<dbReference type="Pfam" id="PF00753">
    <property type="entry name" value="Lactamase_B"/>
    <property type="match status" value="1"/>
</dbReference>
<dbReference type="EMBL" id="PXZH01000006">
    <property type="protein sequence ID" value="RST88793.1"/>
    <property type="molecule type" value="Genomic_DNA"/>
</dbReference>
<dbReference type="OrthoDB" id="9802248at2"/>
<evidence type="ECO:0000313" key="7">
    <source>
        <dbReference type="Proteomes" id="UP000277864"/>
    </source>
</evidence>
<organism evidence="6 7">
    <name type="scientific">Vagococcus humatus</name>
    <dbReference type="NCBI Taxonomy" id="1889241"/>
    <lineage>
        <taxon>Bacteria</taxon>
        <taxon>Bacillati</taxon>
        <taxon>Bacillota</taxon>
        <taxon>Bacilli</taxon>
        <taxon>Lactobacillales</taxon>
        <taxon>Enterococcaceae</taxon>
        <taxon>Vagococcus</taxon>
    </lineage>
</organism>
<comment type="caution">
    <text evidence="6">The sequence shown here is derived from an EMBL/GenBank/DDBJ whole genome shotgun (WGS) entry which is preliminary data.</text>
</comment>
<dbReference type="SUPFAM" id="SSF56281">
    <property type="entry name" value="Metallo-hydrolase/oxidoreductase"/>
    <property type="match status" value="1"/>
</dbReference>
<dbReference type="InterPro" id="IPR001279">
    <property type="entry name" value="Metallo-B-lactamas"/>
</dbReference>
<comment type="cofactor">
    <cofactor evidence="1">
        <name>Zn(2+)</name>
        <dbReference type="ChEBI" id="CHEBI:29105"/>
    </cofactor>
</comment>
<dbReference type="CDD" id="cd06262">
    <property type="entry name" value="metallo-hydrolase-like_MBL-fold"/>
    <property type="match status" value="1"/>
</dbReference>